<evidence type="ECO:0000256" key="5">
    <source>
        <dbReference type="ARBA" id="ARBA00022729"/>
    </source>
</evidence>
<dbReference type="PANTHER" id="PTHR28553:SF1">
    <property type="entry name" value="NEUROPEPTIDE B"/>
    <property type="match status" value="1"/>
</dbReference>
<keyword evidence="4" id="KW-0165">Cleavage on pair of basic residues</keyword>
<evidence type="ECO:0000256" key="4">
    <source>
        <dbReference type="ARBA" id="ARBA00022685"/>
    </source>
</evidence>
<evidence type="ECO:0000313" key="8">
    <source>
        <dbReference type="RefSeq" id="XP_007957995.1"/>
    </source>
</evidence>
<evidence type="ECO:0000256" key="6">
    <source>
        <dbReference type="ARBA" id="ARBA00023320"/>
    </source>
</evidence>
<dbReference type="CTD" id="256933"/>
<dbReference type="Pfam" id="PF15180">
    <property type="entry name" value="NPBW"/>
    <property type="match status" value="1"/>
</dbReference>
<organism evidence="7 8">
    <name type="scientific">Orycteropus afer afer</name>
    <dbReference type="NCBI Taxonomy" id="1230840"/>
    <lineage>
        <taxon>Eukaryota</taxon>
        <taxon>Metazoa</taxon>
        <taxon>Chordata</taxon>
        <taxon>Craniata</taxon>
        <taxon>Vertebrata</taxon>
        <taxon>Euteleostomi</taxon>
        <taxon>Mammalia</taxon>
        <taxon>Eutheria</taxon>
        <taxon>Afrotheria</taxon>
        <taxon>Tubulidentata</taxon>
        <taxon>Orycteropodidae</taxon>
        <taxon>Orycteropus</taxon>
    </lineage>
</organism>
<keyword evidence="7" id="KW-1185">Reference proteome</keyword>
<gene>
    <name evidence="8" type="primary">NPB</name>
</gene>
<dbReference type="GO" id="GO:0001664">
    <property type="term" value="F:G protein-coupled receptor binding"/>
    <property type="evidence" value="ECO:0007669"/>
    <property type="project" value="InterPro"/>
</dbReference>
<dbReference type="InterPro" id="IPR013298">
    <property type="entry name" value="Neuropept_B_pre"/>
</dbReference>
<evidence type="ECO:0000313" key="7">
    <source>
        <dbReference type="Proteomes" id="UP000694850"/>
    </source>
</evidence>
<feature type="non-terminal residue" evidence="8">
    <location>
        <position position="1"/>
    </location>
</feature>
<keyword evidence="5" id="KW-0732">Signal</keyword>
<dbReference type="RefSeq" id="XP_007957995.1">
    <property type="nucleotide sequence ID" value="XM_007959804.1"/>
</dbReference>
<sequence length="111" mass="11793">ALVLLLAPPGRAWYRAAAGPGYYSVGRAAGLLSGLRRSPHARRAEPPAEVGPPGRADVLLELRPSPQSLAVCIRQVVPSPRSCWRHPDSVGTFQCKADVVLSLRATDCRGA</sequence>
<comment type="subcellular location">
    <subcellularLocation>
        <location evidence="1">Secreted</location>
    </subcellularLocation>
</comment>
<dbReference type="OrthoDB" id="9942334at2759"/>
<dbReference type="AlphaFoldDB" id="A0A8B7BCV4"/>
<evidence type="ECO:0000256" key="3">
    <source>
        <dbReference type="ARBA" id="ARBA00022525"/>
    </source>
</evidence>
<keyword evidence="6 8" id="KW-0527">Neuropeptide</keyword>
<accession>A0A8B7BCV4</accession>
<evidence type="ECO:0000256" key="1">
    <source>
        <dbReference type="ARBA" id="ARBA00004613"/>
    </source>
</evidence>
<proteinExistence type="inferred from homology"/>
<dbReference type="PRINTS" id="PR01889">
    <property type="entry name" value="PPNRPEPTIDEB"/>
</dbReference>
<dbReference type="PANTHER" id="PTHR28553">
    <property type="entry name" value="NEUROPEPTIDE B"/>
    <property type="match status" value="1"/>
</dbReference>
<dbReference type="InterPro" id="IPR013297">
    <property type="entry name" value="Neuropept_BW_pre"/>
</dbReference>
<evidence type="ECO:0000256" key="2">
    <source>
        <dbReference type="ARBA" id="ARBA00005292"/>
    </source>
</evidence>
<dbReference type="GO" id="GO:0007631">
    <property type="term" value="P:feeding behavior"/>
    <property type="evidence" value="ECO:0007669"/>
    <property type="project" value="TreeGrafter"/>
</dbReference>
<keyword evidence="3" id="KW-0964">Secreted</keyword>
<protein>
    <submittedName>
        <fullName evidence="8">Neuropeptide B</fullName>
    </submittedName>
</protein>
<dbReference type="PRINTS" id="PR01888">
    <property type="entry name" value="NROPEPTIDEBW"/>
</dbReference>
<name>A0A8B7BCV4_ORYAF</name>
<reference evidence="8" key="1">
    <citation type="submission" date="2025-08" db="UniProtKB">
        <authorList>
            <consortium name="RefSeq"/>
        </authorList>
    </citation>
    <scope>IDENTIFICATION</scope>
</reference>
<dbReference type="GeneID" id="103214006"/>
<dbReference type="GO" id="GO:0005576">
    <property type="term" value="C:extracellular region"/>
    <property type="evidence" value="ECO:0007669"/>
    <property type="project" value="UniProtKB-SubCell"/>
</dbReference>
<dbReference type="Proteomes" id="UP000694850">
    <property type="component" value="Unplaced"/>
</dbReference>
<comment type="similarity">
    <text evidence="2">Belongs to the neuropeptide B/W family.</text>
</comment>
<dbReference type="GO" id="GO:0007218">
    <property type="term" value="P:neuropeptide signaling pathway"/>
    <property type="evidence" value="ECO:0007669"/>
    <property type="project" value="UniProtKB-KW"/>
</dbReference>